<evidence type="ECO:0000313" key="3">
    <source>
        <dbReference type="EMBL" id="MBU8872601.1"/>
    </source>
</evidence>
<feature type="chain" id="PRO_5045521736" evidence="2">
    <location>
        <begin position="25"/>
        <end position="322"/>
    </location>
</feature>
<gene>
    <name evidence="3" type="ORF">KQ910_02445</name>
</gene>
<dbReference type="CDD" id="cd07012">
    <property type="entry name" value="PBP2_Bug_TTT"/>
    <property type="match status" value="1"/>
</dbReference>
<dbReference type="Pfam" id="PF03401">
    <property type="entry name" value="TctC"/>
    <property type="match status" value="1"/>
</dbReference>
<protein>
    <submittedName>
        <fullName evidence="3">Tripartite tricarboxylate transporter substrate binding protein</fullName>
    </submittedName>
</protein>
<feature type="signal peptide" evidence="2">
    <location>
        <begin position="1"/>
        <end position="24"/>
    </location>
</feature>
<evidence type="ECO:0000256" key="2">
    <source>
        <dbReference type="SAM" id="SignalP"/>
    </source>
</evidence>
<dbReference type="EMBL" id="JAHOPB010000001">
    <property type="protein sequence ID" value="MBU8872601.1"/>
    <property type="molecule type" value="Genomic_DNA"/>
</dbReference>
<name>A0ABS6IE63_9HYPH</name>
<evidence type="ECO:0000313" key="4">
    <source>
        <dbReference type="Proteomes" id="UP000727907"/>
    </source>
</evidence>
<dbReference type="PANTHER" id="PTHR42928">
    <property type="entry name" value="TRICARBOXYLATE-BINDING PROTEIN"/>
    <property type="match status" value="1"/>
</dbReference>
<evidence type="ECO:0000256" key="1">
    <source>
        <dbReference type="ARBA" id="ARBA00006987"/>
    </source>
</evidence>
<dbReference type="InterPro" id="IPR005064">
    <property type="entry name" value="BUG"/>
</dbReference>
<organism evidence="3 4">
    <name type="scientific">Reyranella humidisoli</name>
    <dbReference type="NCBI Taxonomy" id="2849149"/>
    <lineage>
        <taxon>Bacteria</taxon>
        <taxon>Pseudomonadati</taxon>
        <taxon>Pseudomonadota</taxon>
        <taxon>Alphaproteobacteria</taxon>
        <taxon>Hyphomicrobiales</taxon>
        <taxon>Reyranellaceae</taxon>
        <taxon>Reyranella</taxon>
    </lineage>
</organism>
<keyword evidence="4" id="KW-1185">Reference proteome</keyword>
<dbReference type="Proteomes" id="UP000727907">
    <property type="component" value="Unassembled WGS sequence"/>
</dbReference>
<comment type="caution">
    <text evidence="3">The sequence shown here is derived from an EMBL/GenBank/DDBJ whole genome shotgun (WGS) entry which is preliminary data.</text>
</comment>
<reference evidence="3 4" key="1">
    <citation type="submission" date="2021-06" db="EMBL/GenBank/DDBJ databases">
        <authorList>
            <person name="Lee D.H."/>
        </authorList>
    </citation>
    <scope>NUCLEOTIDE SEQUENCE [LARGE SCALE GENOMIC DNA]</scope>
    <source>
        <strain evidence="3 4">MMS21-HV4-11</strain>
    </source>
</reference>
<dbReference type="PROSITE" id="PS51318">
    <property type="entry name" value="TAT"/>
    <property type="match status" value="1"/>
</dbReference>
<dbReference type="RefSeq" id="WP_216956833.1">
    <property type="nucleotide sequence ID" value="NZ_JAHOPB010000001.1"/>
</dbReference>
<dbReference type="PIRSF" id="PIRSF017082">
    <property type="entry name" value="YflP"/>
    <property type="match status" value="1"/>
</dbReference>
<keyword evidence="2" id="KW-0732">Signal</keyword>
<dbReference type="PANTHER" id="PTHR42928:SF5">
    <property type="entry name" value="BLR1237 PROTEIN"/>
    <property type="match status" value="1"/>
</dbReference>
<comment type="similarity">
    <text evidence="1">Belongs to the UPF0065 (bug) family.</text>
</comment>
<proteinExistence type="inferred from homology"/>
<accession>A0ABS6IE63</accession>
<dbReference type="InterPro" id="IPR006311">
    <property type="entry name" value="TAT_signal"/>
</dbReference>
<sequence>MSISRRKALTILGAASAVAAPARAQTTWPAKPLTIVVPYAAGSATDTLARLMAEQLAPKLGQPVIVDNKGGGNGSIAGTFVAKAPPDGYTLMIATAATHAGNPNLMKSLPYDSLVDFAPAGFYGFIQFVLLVRADAGMDTLADFIKRAKAKPPLTSGAGTPSARVITATLAERIGTDITYVPYKSAPQALADLLSGQIDMTFADVAIAVPQVKAGKLKALVMASDSRSPLLPEVPTFQQAGLGQFALDAWFVIMAPSKTPPEIVARIDKAVQEVVTDPEVIKRLRGISFEPQRKAPEDVRPFIKSEIEKWGRLAKAAGIEKE</sequence>